<sequence length="356" mass="42079">MDLLKKIAFQPTIFQEIIQKLSQIDSFKGGWKLIENKEKRYLRELRDIATIQSIGSSTRIEGAKLSDDEVKKLLKSVRISQLDKRDEQEVVGYYEALEIILQSYTEIELTERYIHQLHSILLKYSVKDQRHKGQYKSLSNQVVANYKDGQQKIIFKTTEPHLTANEMLDLITWTNIQLEEKRLHPILITSVFVYEFLSIHPYQDGNGRLSRLLTTFLLLKQDYNFVEFISFEHVIENRKEMYYQVLMETQKYRGTEKEILDKWVIFFLNCLIDLTQKLQVKYETYNNLKVSTNDRQKAVLAYIDQNKTVQIKDLEKGLSQYSRNTLKKDLLYLVREGLILTTGSGRGVRYHEKIEE</sequence>
<feature type="domain" description="Fido" evidence="1">
    <location>
        <begin position="109"/>
        <end position="269"/>
    </location>
</feature>
<dbReference type="Proteomes" id="UP001597201">
    <property type="component" value="Unassembled WGS sequence"/>
</dbReference>
<dbReference type="InterPro" id="IPR040198">
    <property type="entry name" value="Fido_containing"/>
</dbReference>
<proteinExistence type="predicted"/>
<organism evidence="2 3">
    <name type="scientific">Namhaeicola litoreus</name>
    <dbReference type="NCBI Taxonomy" id="1052145"/>
    <lineage>
        <taxon>Bacteria</taxon>
        <taxon>Pseudomonadati</taxon>
        <taxon>Bacteroidota</taxon>
        <taxon>Flavobacteriia</taxon>
        <taxon>Flavobacteriales</taxon>
        <taxon>Flavobacteriaceae</taxon>
        <taxon>Namhaeicola</taxon>
    </lineage>
</organism>
<keyword evidence="3" id="KW-1185">Reference proteome</keyword>
<reference evidence="3" key="1">
    <citation type="journal article" date="2019" name="Int. J. Syst. Evol. Microbiol.">
        <title>The Global Catalogue of Microorganisms (GCM) 10K type strain sequencing project: providing services to taxonomists for standard genome sequencing and annotation.</title>
        <authorList>
            <consortium name="The Broad Institute Genomics Platform"/>
            <consortium name="The Broad Institute Genome Sequencing Center for Infectious Disease"/>
            <person name="Wu L."/>
            <person name="Ma J."/>
        </authorList>
    </citation>
    <scope>NUCLEOTIDE SEQUENCE [LARGE SCALE GENOMIC DNA]</scope>
    <source>
        <strain evidence="3">CCUG 61485</strain>
    </source>
</reference>
<dbReference type="RefSeq" id="WP_377177599.1">
    <property type="nucleotide sequence ID" value="NZ_JBHTMY010000003.1"/>
</dbReference>
<dbReference type="EMBL" id="JBHTMY010000003">
    <property type="protein sequence ID" value="MFD1315427.1"/>
    <property type="molecule type" value="Genomic_DNA"/>
</dbReference>
<name>A0ABW3Y337_9FLAO</name>
<dbReference type="Gene3D" id="1.10.3290.10">
    <property type="entry name" value="Fido-like domain"/>
    <property type="match status" value="1"/>
</dbReference>
<dbReference type="InterPro" id="IPR003812">
    <property type="entry name" value="Fido"/>
</dbReference>
<evidence type="ECO:0000313" key="2">
    <source>
        <dbReference type="EMBL" id="MFD1315427.1"/>
    </source>
</evidence>
<dbReference type="InterPro" id="IPR036597">
    <property type="entry name" value="Fido-like_dom_sf"/>
</dbReference>
<gene>
    <name evidence="2" type="ORF">ACFQ39_07345</name>
</gene>
<dbReference type="Pfam" id="PF02661">
    <property type="entry name" value="Fic"/>
    <property type="match status" value="1"/>
</dbReference>
<comment type="caution">
    <text evidence="2">The sequence shown here is derived from an EMBL/GenBank/DDBJ whole genome shotgun (WGS) entry which is preliminary data.</text>
</comment>
<dbReference type="PANTHER" id="PTHR13504">
    <property type="entry name" value="FIDO DOMAIN-CONTAINING PROTEIN DDB_G0283145"/>
    <property type="match status" value="1"/>
</dbReference>
<dbReference type="SUPFAM" id="SSF140931">
    <property type="entry name" value="Fic-like"/>
    <property type="match status" value="1"/>
</dbReference>
<dbReference type="InterPro" id="IPR036388">
    <property type="entry name" value="WH-like_DNA-bd_sf"/>
</dbReference>
<evidence type="ECO:0000313" key="3">
    <source>
        <dbReference type="Proteomes" id="UP001597201"/>
    </source>
</evidence>
<accession>A0ABW3Y337</accession>
<evidence type="ECO:0000259" key="1">
    <source>
        <dbReference type="PROSITE" id="PS51459"/>
    </source>
</evidence>
<protein>
    <submittedName>
        <fullName evidence="2">Fic family protein</fullName>
    </submittedName>
</protein>
<dbReference type="PROSITE" id="PS51459">
    <property type="entry name" value="FIDO"/>
    <property type="match status" value="1"/>
</dbReference>
<dbReference type="Gene3D" id="1.10.10.10">
    <property type="entry name" value="Winged helix-like DNA-binding domain superfamily/Winged helix DNA-binding domain"/>
    <property type="match status" value="1"/>
</dbReference>
<dbReference type="PANTHER" id="PTHR13504:SF38">
    <property type="entry name" value="FIDO DOMAIN-CONTAINING PROTEIN"/>
    <property type="match status" value="1"/>
</dbReference>